<reference evidence="1 2" key="1">
    <citation type="submission" date="2017-05" db="EMBL/GenBank/DDBJ databases">
        <authorList>
            <person name="Varghese N."/>
            <person name="Submissions S."/>
        </authorList>
    </citation>
    <scope>NUCLEOTIDE SEQUENCE [LARGE SCALE GENOMIC DNA]</scope>
    <source>
        <strain evidence="1 2">DSM 21342</strain>
    </source>
</reference>
<dbReference type="EMBL" id="FXSZ01000002">
    <property type="protein sequence ID" value="SMO46872.1"/>
    <property type="molecule type" value="Genomic_DNA"/>
</dbReference>
<evidence type="ECO:0000313" key="2">
    <source>
        <dbReference type="Proteomes" id="UP000315971"/>
    </source>
</evidence>
<protein>
    <submittedName>
        <fullName evidence="1">Uncharacterized protein</fullName>
    </submittedName>
</protein>
<dbReference type="AlphaFoldDB" id="A0A521BIF2"/>
<organism evidence="1 2">
    <name type="scientific">Solitalea koreensis</name>
    <dbReference type="NCBI Taxonomy" id="543615"/>
    <lineage>
        <taxon>Bacteria</taxon>
        <taxon>Pseudomonadati</taxon>
        <taxon>Bacteroidota</taxon>
        <taxon>Sphingobacteriia</taxon>
        <taxon>Sphingobacteriales</taxon>
        <taxon>Sphingobacteriaceae</taxon>
        <taxon>Solitalea</taxon>
    </lineage>
</organism>
<dbReference type="RefSeq" id="WP_142601740.1">
    <property type="nucleotide sequence ID" value="NZ_FXSZ01000002.1"/>
</dbReference>
<dbReference type="Proteomes" id="UP000315971">
    <property type="component" value="Unassembled WGS sequence"/>
</dbReference>
<sequence length="66" mass="7796">MLTNSILPAQFTFEIKQTIYHAGTNLYDIVFYDLLGIQLTTKNMYIPDQAEESWIQEKVKELYFES</sequence>
<name>A0A521BIF2_9SPHI</name>
<accession>A0A521BIF2</accession>
<evidence type="ECO:0000313" key="1">
    <source>
        <dbReference type="EMBL" id="SMO46872.1"/>
    </source>
</evidence>
<keyword evidence="2" id="KW-1185">Reference proteome</keyword>
<gene>
    <name evidence="1" type="ORF">SAMN06265350_102223</name>
</gene>
<proteinExistence type="predicted"/>